<feature type="transmembrane region" description="Helical" evidence="10">
    <location>
        <begin position="479"/>
        <end position="497"/>
    </location>
</feature>
<sequence>MRRRLAALFFMCDLFVVFGFAAAFDAESLTAAEINVTAAQSNVSDSRSKEDSFADMIDRALEKEFNDTDQNEATDPGSFNNSVAGKQAVLETVARVKSKKNETKEEKSFQLHDVFYLDNENRADDAPTLIDQNDNVFIISNPKSKYPVLQLDLRLISDLVVVIVSATCGGIAFACAGQPVITGYLLAGSIIGPGGFSFVGEMVQVETVAQFGVIFLLFALGLEFSTTKLRVVRAVAVLGGLLQIFLFMCLCGITITLCGGKPSEGVFVGAFLSMSSTAVVLKFLMERNSLSALHGQVTIGTLILQDCAVGLLFALLPVLGGSSGILQGVLSMTKSLVILITFLAVLSVLSRTCLPWFLRLMISLSSQTNELYQLASVAFCLLVAWCSDKLGLSLELGSFAAGVMISTTDLGQHTLEQVEPIRNFFAALFLASIGMLIHVHFLWNHVDILVAAVILVIVIKTIVVAAVVKGFRYSNRTSLLVGMSLAQIGEFAFVLLSRASNLHLVEGKLYLLLLGTTALSLVTTPLLFKLIPAVVHLGVLLRWFPPDSQSEIGFKGESLRLDNGKQGNIHRSDSGKQGNSFRSDSAKRITLLVQGSHDS</sequence>
<comment type="subcellular location">
    <subcellularLocation>
        <location evidence="1">Membrane</location>
        <topology evidence="1">Multi-pass membrane protein</topology>
    </subcellularLocation>
</comment>
<dbReference type="PANTHER" id="PTHR16254:SF14">
    <property type="entry name" value="TRANSMEMBRANE AND COILED-COIL DOMAIN-CONTAINING PROTEIN 3"/>
    <property type="match status" value="1"/>
</dbReference>
<feature type="transmembrane region" description="Helical" evidence="10">
    <location>
        <begin position="297"/>
        <end position="316"/>
    </location>
</feature>
<reference evidence="13 14" key="1">
    <citation type="journal article" date="2024" name="G3 (Bethesda)">
        <title>Genome assembly of Hibiscus sabdariffa L. provides insights into metabolisms of medicinal natural products.</title>
        <authorList>
            <person name="Kim T."/>
        </authorList>
    </citation>
    <scope>NUCLEOTIDE SEQUENCE [LARGE SCALE GENOMIC DNA]</scope>
    <source>
        <strain evidence="13">TK-2024</strain>
        <tissue evidence="13">Old leaves</tissue>
    </source>
</reference>
<evidence type="ECO:0000256" key="8">
    <source>
        <dbReference type="ARBA" id="ARBA00023136"/>
    </source>
</evidence>
<keyword evidence="5 11" id="KW-0732">Signal</keyword>
<name>A0ABR2DRQ7_9ROSI</name>
<evidence type="ECO:0000256" key="5">
    <source>
        <dbReference type="ARBA" id="ARBA00022729"/>
    </source>
</evidence>
<keyword evidence="4 10" id="KW-0812">Transmembrane</keyword>
<feature type="transmembrane region" description="Helical" evidence="10">
    <location>
        <begin position="448"/>
        <end position="467"/>
    </location>
</feature>
<feature type="transmembrane region" description="Helical" evidence="10">
    <location>
        <begin position="336"/>
        <end position="358"/>
    </location>
</feature>
<feature type="transmembrane region" description="Helical" evidence="10">
    <location>
        <begin position="181"/>
        <end position="199"/>
    </location>
</feature>
<dbReference type="Gene3D" id="1.20.1530.20">
    <property type="match status" value="1"/>
</dbReference>
<feature type="transmembrane region" description="Helical" evidence="10">
    <location>
        <begin position="234"/>
        <end position="255"/>
    </location>
</feature>
<gene>
    <name evidence="13" type="ORF">V6N12_026075</name>
</gene>
<evidence type="ECO:0000313" key="14">
    <source>
        <dbReference type="Proteomes" id="UP001472677"/>
    </source>
</evidence>
<feature type="signal peptide" evidence="11">
    <location>
        <begin position="1"/>
        <end position="23"/>
    </location>
</feature>
<keyword evidence="2" id="KW-0813">Transport</keyword>
<feature type="transmembrane region" description="Helical" evidence="10">
    <location>
        <begin position="509"/>
        <end position="528"/>
    </location>
</feature>
<evidence type="ECO:0000256" key="7">
    <source>
        <dbReference type="ARBA" id="ARBA00023065"/>
    </source>
</evidence>
<feature type="transmembrane region" description="Helical" evidence="10">
    <location>
        <begin position="423"/>
        <end position="442"/>
    </location>
</feature>
<dbReference type="InterPro" id="IPR045158">
    <property type="entry name" value="KEA4/5/6-like"/>
</dbReference>
<evidence type="ECO:0000256" key="6">
    <source>
        <dbReference type="ARBA" id="ARBA00022989"/>
    </source>
</evidence>
<evidence type="ECO:0000313" key="13">
    <source>
        <dbReference type="EMBL" id="KAK8545237.1"/>
    </source>
</evidence>
<accession>A0ABR2DRQ7</accession>
<dbReference type="InterPro" id="IPR006153">
    <property type="entry name" value="Cation/H_exchanger_TM"/>
</dbReference>
<organism evidence="13 14">
    <name type="scientific">Hibiscus sabdariffa</name>
    <name type="common">roselle</name>
    <dbReference type="NCBI Taxonomy" id="183260"/>
    <lineage>
        <taxon>Eukaryota</taxon>
        <taxon>Viridiplantae</taxon>
        <taxon>Streptophyta</taxon>
        <taxon>Embryophyta</taxon>
        <taxon>Tracheophyta</taxon>
        <taxon>Spermatophyta</taxon>
        <taxon>Magnoliopsida</taxon>
        <taxon>eudicotyledons</taxon>
        <taxon>Gunneridae</taxon>
        <taxon>Pentapetalae</taxon>
        <taxon>rosids</taxon>
        <taxon>malvids</taxon>
        <taxon>Malvales</taxon>
        <taxon>Malvaceae</taxon>
        <taxon>Malvoideae</taxon>
        <taxon>Hibiscus</taxon>
    </lineage>
</organism>
<keyword evidence="7" id="KW-0406">Ion transport</keyword>
<feature type="region of interest" description="Disordered" evidence="9">
    <location>
        <begin position="563"/>
        <end position="585"/>
    </location>
</feature>
<keyword evidence="8 10" id="KW-0472">Membrane</keyword>
<evidence type="ECO:0000256" key="11">
    <source>
        <dbReference type="SAM" id="SignalP"/>
    </source>
</evidence>
<keyword evidence="3" id="KW-0050">Antiport</keyword>
<dbReference type="EMBL" id="JBBPBM010000023">
    <property type="protein sequence ID" value="KAK8545237.1"/>
    <property type="molecule type" value="Genomic_DNA"/>
</dbReference>
<dbReference type="InterPro" id="IPR038770">
    <property type="entry name" value="Na+/solute_symporter_sf"/>
</dbReference>
<feature type="chain" id="PRO_5046066550" description="Cation/H+ exchanger transmembrane domain-containing protein" evidence="11">
    <location>
        <begin position="24"/>
        <end position="599"/>
    </location>
</feature>
<dbReference type="Proteomes" id="UP001472677">
    <property type="component" value="Unassembled WGS sequence"/>
</dbReference>
<keyword evidence="6 10" id="KW-1133">Transmembrane helix</keyword>
<feature type="transmembrane region" description="Helical" evidence="10">
    <location>
        <begin position="267"/>
        <end position="285"/>
    </location>
</feature>
<feature type="domain" description="Cation/H+ exchanger transmembrane" evidence="12">
    <location>
        <begin position="163"/>
        <end position="529"/>
    </location>
</feature>
<evidence type="ECO:0000256" key="10">
    <source>
        <dbReference type="SAM" id="Phobius"/>
    </source>
</evidence>
<evidence type="ECO:0000256" key="3">
    <source>
        <dbReference type="ARBA" id="ARBA00022449"/>
    </source>
</evidence>
<comment type="caution">
    <text evidence="13">The sequence shown here is derived from an EMBL/GenBank/DDBJ whole genome shotgun (WGS) entry which is preliminary data.</text>
</comment>
<proteinExistence type="predicted"/>
<evidence type="ECO:0000256" key="9">
    <source>
        <dbReference type="SAM" id="MobiDB-lite"/>
    </source>
</evidence>
<feature type="transmembrane region" description="Helical" evidence="10">
    <location>
        <begin position="155"/>
        <end position="174"/>
    </location>
</feature>
<protein>
    <recommendedName>
        <fullName evidence="12">Cation/H+ exchanger transmembrane domain-containing protein</fullName>
    </recommendedName>
</protein>
<dbReference type="PANTHER" id="PTHR16254">
    <property type="entry name" value="POTASSIUM/PROTON ANTIPORTER-RELATED"/>
    <property type="match status" value="1"/>
</dbReference>
<feature type="transmembrane region" description="Helical" evidence="10">
    <location>
        <begin position="205"/>
        <end position="222"/>
    </location>
</feature>
<evidence type="ECO:0000259" key="12">
    <source>
        <dbReference type="Pfam" id="PF00999"/>
    </source>
</evidence>
<keyword evidence="14" id="KW-1185">Reference proteome</keyword>
<evidence type="ECO:0000256" key="2">
    <source>
        <dbReference type="ARBA" id="ARBA00022448"/>
    </source>
</evidence>
<evidence type="ECO:0000256" key="4">
    <source>
        <dbReference type="ARBA" id="ARBA00022692"/>
    </source>
</evidence>
<evidence type="ECO:0000256" key="1">
    <source>
        <dbReference type="ARBA" id="ARBA00004141"/>
    </source>
</evidence>
<dbReference type="Pfam" id="PF00999">
    <property type="entry name" value="Na_H_Exchanger"/>
    <property type="match status" value="1"/>
</dbReference>